<evidence type="ECO:0000256" key="1">
    <source>
        <dbReference type="SAM" id="MobiDB-lite"/>
    </source>
</evidence>
<dbReference type="EMBL" id="BMAV01014702">
    <property type="protein sequence ID" value="GFY63289.1"/>
    <property type="molecule type" value="Genomic_DNA"/>
</dbReference>
<name>A0A8X7C9V5_9ARAC</name>
<protein>
    <submittedName>
        <fullName evidence="2">Uncharacterized protein</fullName>
    </submittedName>
</protein>
<evidence type="ECO:0000313" key="2">
    <source>
        <dbReference type="EMBL" id="GFY63289.1"/>
    </source>
</evidence>
<comment type="caution">
    <text evidence="2">The sequence shown here is derived from an EMBL/GenBank/DDBJ whole genome shotgun (WGS) entry which is preliminary data.</text>
</comment>
<sequence>MTSSSKTRTFFAKPSEHGTSTRLGLGSSRPPAPRSDPISPGEIKKSGELSLPFPTQLNVPLFKIPATEKELDLIVLRKRSQVINPQPPAAEEAKKPAAVLPSPPTSPRKGRKAKRSVDADGFAPNSLWGKFFLPPHPPFSRFRAVGIAFRKEKRENSQPIPATQNSIPAENEVPEVVKKPRIPPFFISPKGDWRQLVALAKLIAPSFQSQMSGRFLKVTVADEVEHRTTSRKRPG</sequence>
<feature type="region of interest" description="Disordered" evidence="1">
    <location>
        <begin position="85"/>
        <end position="117"/>
    </location>
</feature>
<organism evidence="2 3">
    <name type="scientific">Trichonephila inaurata madagascariensis</name>
    <dbReference type="NCBI Taxonomy" id="2747483"/>
    <lineage>
        <taxon>Eukaryota</taxon>
        <taxon>Metazoa</taxon>
        <taxon>Ecdysozoa</taxon>
        <taxon>Arthropoda</taxon>
        <taxon>Chelicerata</taxon>
        <taxon>Arachnida</taxon>
        <taxon>Araneae</taxon>
        <taxon>Araneomorphae</taxon>
        <taxon>Entelegynae</taxon>
        <taxon>Araneoidea</taxon>
        <taxon>Nephilidae</taxon>
        <taxon>Trichonephila</taxon>
        <taxon>Trichonephila inaurata</taxon>
    </lineage>
</organism>
<feature type="region of interest" description="Disordered" evidence="1">
    <location>
        <begin position="1"/>
        <end position="53"/>
    </location>
</feature>
<accession>A0A8X7C9V5</accession>
<dbReference type="AlphaFoldDB" id="A0A8X7C9V5"/>
<evidence type="ECO:0000313" key="3">
    <source>
        <dbReference type="Proteomes" id="UP000886998"/>
    </source>
</evidence>
<reference evidence="2" key="1">
    <citation type="submission" date="2020-08" db="EMBL/GenBank/DDBJ databases">
        <title>Multicomponent nature underlies the extraordinary mechanical properties of spider dragline silk.</title>
        <authorList>
            <person name="Kono N."/>
            <person name="Nakamura H."/>
            <person name="Mori M."/>
            <person name="Yoshida Y."/>
            <person name="Ohtoshi R."/>
            <person name="Malay A.D."/>
            <person name="Moran D.A.P."/>
            <person name="Tomita M."/>
            <person name="Numata K."/>
            <person name="Arakawa K."/>
        </authorList>
    </citation>
    <scope>NUCLEOTIDE SEQUENCE</scope>
</reference>
<proteinExistence type="predicted"/>
<dbReference type="Proteomes" id="UP000886998">
    <property type="component" value="Unassembled WGS sequence"/>
</dbReference>
<feature type="non-terminal residue" evidence="2">
    <location>
        <position position="1"/>
    </location>
</feature>
<gene>
    <name evidence="2" type="ORF">TNIN_240511</name>
</gene>
<keyword evidence="3" id="KW-1185">Reference proteome</keyword>